<keyword evidence="7" id="KW-0493">Microtubule</keyword>
<evidence type="ECO:0000313" key="15">
    <source>
        <dbReference type="EMBL" id="JAT78013.1"/>
    </source>
</evidence>
<organism evidence="15">
    <name type="scientific">Auxenochlorella protothecoides</name>
    <name type="common">Green microalga</name>
    <name type="synonym">Chlorella protothecoides</name>
    <dbReference type="NCBI Taxonomy" id="3075"/>
    <lineage>
        <taxon>Eukaryota</taxon>
        <taxon>Viridiplantae</taxon>
        <taxon>Chlorophyta</taxon>
        <taxon>core chlorophytes</taxon>
        <taxon>Trebouxiophyceae</taxon>
        <taxon>Chlorellales</taxon>
        <taxon>Chlorellaceae</taxon>
        <taxon>Auxenochlorella</taxon>
    </lineage>
</organism>
<evidence type="ECO:0000256" key="12">
    <source>
        <dbReference type="ARBA" id="ARBA00023328"/>
    </source>
</evidence>
<dbReference type="Gene3D" id="6.10.250.1380">
    <property type="match status" value="1"/>
</dbReference>
<dbReference type="Pfam" id="PF16740">
    <property type="entry name" value="SKA2"/>
    <property type="match status" value="1"/>
</dbReference>
<feature type="domain" description="Ska2 N-terminal" evidence="14">
    <location>
        <begin position="53"/>
        <end position="144"/>
    </location>
</feature>
<keyword evidence="10" id="KW-0206">Cytoskeleton</keyword>
<accession>A0A1D2AGF1</accession>
<dbReference type="InterPro" id="IPR026762">
    <property type="entry name" value="Ska2"/>
</dbReference>
<dbReference type="GO" id="GO:0000278">
    <property type="term" value="P:mitotic cell cycle"/>
    <property type="evidence" value="ECO:0007669"/>
    <property type="project" value="TreeGrafter"/>
</dbReference>
<evidence type="ECO:0000256" key="6">
    <source>
        <dbReference type="ARBA" id="ARBA00022618"/>
    </source>
</evidence>
<evidence type="ECO:0000256" key="1">
    <source>
        <dbReference type="ARBA" id="ARBA00004186"/>
    </source>
</evidence>
<protein>
    <recommendedName>
        <fullName evidence="13">Protein FAM33A</fullName>
    </recommendedName>
</protein>
<evidence type="ECO:0000256" key="2">
    <source>
        <dbReference type="ARBA" id="ARBA00004629"/>
    </source>
</evidence>
<evidence type="ECO:0000256" key="4">
    <source>
        <dbReference type="ARBA" id="ARBA00022454"/>
    </source>
</evidence>
<sequence>GELCLLRQSLKSPLCSGVFARTCGPSLTSAPHLIQPEVLPTYSMVSLREGSESLTSSLLQAQAELDQIGHRLEQEFSSRYRDSEVNPLVVLNRLHKLRRDISAVAEDAEDLAGTRDTLAAELSGLLASNVAKLHALQRKAGIHPSLELPGVPA</sequence>
<comment type="subcellular location">
    <subcellularLocation>
        <location evidence="2">Chromosome</location>
        <location evidence="2">Centromere</location>
        <location evidence="2">Kinetochore</location>
    </subcellularLocation>
    <subcellularLocation>
        <location evidence="1">Cytoplasm</location>
        <location evidence="1">Cytoskeleton</location>
        <location evidence="1">Spindle</location>
    </subcellularLocation>
</comment>
<evidence type="ECO:0000256" key="7">
    <source>
        <dbReference type="ARBA" id="ARBA00022701"/>
    </source>
</evidence>
<evidence type="ECO:0000256" key="8">
    <source>
        <dbReference type="ARBA" id="ARBA00022776"/>
    </source>
</evidence>
<evidence type="ECO:0000256" key="10">
    <source>
        <dbReference type="ARBA" id="ARBA00023212"/>
    </source>
</evidence>
<dbReference type="AlphaFoldDB" id="A0A1D2AGF1"/>
<dbReference type="GO" id="GO:0007059">
    <property type="term" value="P:chromosome segregation"/>
    <property type="evidence" value="ECO:0007669"/>
    <property type="project" value="InterPro"/>
</dbReference>
<dbReference type="GO" id="GO:0008017">
    <property type="term" value="F:microtubule binding"/>
    <property type="evidence" value="ECO:0007669"/>
    <property type="project" value="InterPro"/>
</dbReference>
<reference evidence="15" key="1">
    <citation type="submission" date="2015-08" db="EMBL/GenBank/DDBJ databases">
        <authorList>
            <person name="Babu N.S."/>
            <person name="Beckwith C.J."/>
            <person name="Beseler K.G."/>
            <person name="Brison A."/>
            <person name="Carone J.V."/>
            <person name="Caskin T.P."/>
            <person name="Diamond M."/>
            <person name="Durham M.E."/>
            <person name="Foxe J.M."/>
            <person name="Go M."/>
            <person name="Henderson B.A."/>
            <person name="Jones I.B."/>
            <person name="McGettigan J.A."/>
            <person name="Micheletti S.J."/>
            <person name="Nasrallah M.E."/>
            <person name="Ortiz D."/>
            <person name="Piller C.R."/>
            <person name="Privatt S.R."/>
            <person name="Schneider S.L."/>
            <person name="Sharp S."/>
            <person name="Smith T.C."/>
            <person name="Stanton J.D."/>
            <person name="Ullery H.E."/>
            <person name="Wilson R.J."/>
            <person name="Serrano M.G."/>
            <person name="Buck G."/>
            <person name="Lee V."/>
            <person name="Wang Y."/>
            <person name="Carvalho R."/>
            <person name="Voegtly L."/>
            <person name="Shi R."/>
            <person name="Duckworth R."/>
            <person name="Johnson A."/>
            <person name="Loviza R."/>
            <person name="Walstead R."/>
            <person name="Shah Z."/>
            <person name="Kiflezghi M."/>
            <person name="Wade K."/>
            <person name="Ball S.L."/>
            <person name="Bradley K.W."/>
            <person name="Asai D.J."/>
            <person name="Bowman C.A."/>
            <person name="Russell D.A."/>
            <person name="Pope W.H."/>
            <person name="Jacobs-Sera D."/>
            <person name="Hendrix R.W."/>
            <person name="Hatfull G.F."/>
        </authorList>
    </citation>
    <scope>NUCLEOTIDE SEQUENCE</scope>
</reference>
<feature type="non-terminal residue" evidence="15">
    <location>
        <position position="1"/>
    </location>
</feature>
<dbReference type="GO" id="GO:0051301">
    <property type="term" value="P:cell division"/>
    <property type="evidence" value="ECO:0007669"/>
    <property type="project" value="UniProtKB-KW"/>
</dbReference>
<evidence type="ECO:0000256" key="13">
    <source>
        <dbReference type="ARBA" id="ARBA00029651"/>
    </source>
</evidence>
<keyword evidence="5" id="KW-0963">Cytoplasm</keyword>
<dbReference type="PANTHER" id="PTHR32017:SF3">
    <property type="entry name" value="SPINDLE AND KINETOCHORE-ASSOCIATED PROTEIN 2"/>
    <property type="match status" value="1"/>
</dbReference>
<evidence type="ECO:0000256" key="5">
    <source>
        <dbReference type="ARBA" id="ARBA00022490"/>
    </source>
</evidence>
<keyword evidence="4" id="KW-0158">Chromosome</keyword>
<keyword evidence="12" id="KW-0137">Centromere</keyword>
<dbReference type="EMBL" id="GDKF01000609">
    <property type="protein sequence ID" value="JAT78013.1"/>
    <property type="molecule type" value="Transcribed_RNA"/>
</dbReference>
<evidence type="ECO:0000259" key="14">
    <source>
        <dbReference type="Pfam" id="PF16740"/>
    </source>
</evidence>
<dbReference type="GO" id="GO:0005876">
    <property type="term" value="C:spindle microtubule"/>
    <property type="evidence" value="ECO:0007669"/>
    <property type="project" value="InterPro"/>
</dbReference>
<evidence type="ECO:0000256" key="11">
    <source>
        <dbReference type="ARBA" id="ARBA00023306"/>
    </source>
</evidence>
<evidence type="ECO:0000256" key="9">
    <source>
        <dbReference type="ARBA" id="ARBA00022838"/>
    </source>
</evidence>
<name>A0A1D2AGF1_AUXPR</name>
<gene>
    <name evidence="15" type="ORF">g.12729</name>
</gene>
<comment type="similarity">
    <text evidence="3">Belongs to the SKA2 family.</text>
</comment>
<dbReference type="PANTHER" id="PTHR32017">
    <property type="entry name" value="SPINDLE AND KINETOCHORE-ASSOCIATED PROTEIN 2"/>
    <property type="match status" value="1"/>
</dbReference>
<keyword evidence="6" id="KW-0132">Cell division</keyword>
<keyword evidence="11" id="KW-0131">Cell cycle</keyword>
<proteinExistence type="inferred from homology"/>
<dbReference type="GO" id="GO:0000940">
    <property type="term" value="C:outer kinetochore"/>
    <property type="evidence" value="ECO:0007669"/>
    <property type="project" value="InterPro"/>
</dbReference>
<evidence type="ECO:0000256" key="3">
    <source>
        <dbReference type="ARBA" id="ARBA00010684"/>
    </source>
</evidence>
<keyword evidence="9" id="KW-0995">Kinetochore</keyword>
<keyword evidence="8" id="KW-0498">Mitosis</keyword>
<dbReference type="InterPro" id="IPR042091">
    <property type="entry name" value="Ska2_N"/>
</dbReference>